<evidence type="ECO:0000256" key="2">
    <source>
        <dbReference type="ARBA" id="ARBA00022490"/>
    </source>
</evidence>
<feature type="compositionally biased region" description="Basic and acidic residues" evidence="8">
    <location>
        <begin position="305"/>
        <end position="324"/>
    </location>
</feature>
<dbReference type="SUPFAM" id="SSF81799">
    <property type="entry name" value="Putative methyltransferase TM0872, insert domain"/>
    <property type="match status" value="1"/>
</dbReference>
<dbReference type="InterPro" id="IPR002903">
    <property type="entry name" value="RsmH"/>
</dbReference>
<keyword evidence="5 7" id="KW-0808">Transferase</keyword>
<evidence type="ECO:0000256" key="4">
    <source>
        <dbReference type="ARBA" id="ARBA00022603"/>
    </source>
</evidence>
<dbReference type="Gene3D" id="1.10.150.170">
    <property type="entry name" value="Putative methyltransferase TM0872, insert domain"/>
    <property type="match status" value="1"/>
</dbReference>
<dbReference type="InterPro" id="IPR029063">
    <property type="entry name" value="SAM-dependent_MTases_sf"/>
</dbReference>
<sequence>MFVHEPVLLEEAVGALAVRPDGVYVDCTVGGGGHSARIAERLGPDGLLIALDQDDAALEAAARRLAPYRDRVRLVKRNFRHLAAVLAELGIARVQGVLFDLGVSSPQFDEAERGFSYRFDAPLDMRMDPERPITAADLVNTLTEAELAELLRRYGEERFAKAIAREMVRARARKPIETTGELVEIVKRAIPAPARRTGPHPARRTFQALRIAVNDELDALREGLEAAVAHLATGGRVAVITFHSLEDRICKQAFREWSRGCICPPGLPVCACGRRPLVRVLTKKPIVPSEDEVRRNPRARSAKLRVAERVGDASGQVEERGNHG</sequence>
<feature type="binding site" evidence="7">
    <location>
        <position position="100"/>
    </location>
    <ligand>
        <name>S-adenosyl-L-methionine</name>
        <dbReference type="ChEBI" id="CHEBI:59789"/>
    </ligand>
</feature>
<dbReference type="PIRSF" id="PIRSF004486">
    <property type="entry name" value="MraW"/>
    <property type="match status" value="1"/>
</dbReference>
<dbReference type="FunFam" id="1.10.150.170:FF:000001">
    <property type="entry name" value="Ribosomal RNA small subunit methyltransferase H"/>
    <property type="match status" value="1"/>
</dbReference>
<accession>A0A8J3B499</accession>
<dbReference type="Gene3D" id="3.40.50.150">
    <property type="entry name" value="Vaccinia Virus protein VP39"/>
    <property type="match status" value="1"/>
</dbReference>
<evidence type="ECO:0000256" key="1">
    <source>
        <dbReference type="ARBA" id="ARBA00010396"/>
    </source>
</evidence>
<dbReference type="Proteomes" id="UP000637720">
    <property type="component" value="Unassembled WGS sequence"/>
</dbReference>
<evidence type="ECO:0000313" key="10">
    <source>
        <dbReference type="Proteomes" id="UP000637720"/>
    </source>
</evidence>
<protein>
    <recommendedName>
        <fullName evidence="7">Ribosomal RNA small subunit methyltransferase H</fullName>
        <ecNumber evidence="7">2.1.1.199</ecNumber>
    </recommendedName>
    <alternativeName>
        <fullName evidence="7">16S rRNA m(4)C1402 methyltransferase</fullName>
    </alternativeName>
    <alternativeName>
        <fullName evidence="7">rRNA (cytosine-N(4)-)-methyltransferase RsmH</fullName>
    </alternativeName>
</protein>
<feature type="region of interest" description="Disordered" evidence="8">
    <location>
        <begin position="291"/>
        <end position="324"/>
    </location>
</feature>
<feature type="binding site" evidence="7">
    <location>
        <begin position="32"/>
        <end position="34"/>
    </location>
    <ligand>
        <name>S-adenosyl-L-methionine</name>
        <dbReference type="ChEBI" id="CHEBI:59789"/>
    </ligand>
</feature>
<dbReference type="GO" id="GO:0070475">
    <property type="term" value="P:rRNA base methylation"/>
    <property type="evidence" value="ECO:0007669"/>
    <property type="project" value="UniProtKB-UniRule"/>
</dbReference>
<evidence type="ECO:0000256" key="6">
    <source>
        <dbReference type="ARBA" id="ARBA00022691"/>
    </source>
</evidence>
<dbReference type="HAMAP" id="MF_01007">
    <property type="entry name" value="16SrRNA_methyltr_H"/>
    <property type="match status" value="1"/>
</dbReference>
<dbReference type="AlphaFoldDB" id="A0A8J3B499"/>
<comment type="catalytic activity">
    <reaction evidence="7">
        <text>cytidine(1402) in 16S rRNA + S-adenosyl-L-methionine = N(4)-methylcytidine(1402) in 16S rRNA + S-adenosyl-L-homocysteine + H(+)</text>
        <dbReference type="Rhea" id="RHEA:42928"/>
        <dbReference type="Rhea" id="RHEA-COMP:10286"/>
        <dbReference type="Rhea" id="RHEA-COMP:10287"/>
        <dbReference type="ChEBI" id="CHEBI:15378"/>
        <dbReference type="ChEBI" id="CHEBI:57856"/>
        <dbReference type="ChEBI" id="CHEBI:59789"/>
        <dbReference type="ChEBI" id="CHEBI:74506"/>
        <dbReference type="ChEBI" id="CHEBI:82748"/>
        <dbReference type="EC" id="2.1.1.199"/>
    </reaction>
</comment>
<evidence type="ECO:0000256" key="3">
    <source>
        <dbReference type="ARBA" id="ARBA00022552"/>
    </source>
</evidence>
<dbReference type="Pfam" id="PF01795">
    <property type="entry name" value="Methyltransf_5"/>
    <property type="match status" value="1"/>
</dbReference>
<proteinExistence type="inferred from homology"/>
<evidence type="ECO:0000256" key="8">
    <source>
        <dbReference type="SAM" id="MobiDB-lite"/>
    </source>
</evidence>
<dbReference type="SUPFAM" id="SSF53335">
    <property type="entry name" value="S-adenosyl-L-methionine-dependent methyltransferases"/>
    <property type="match status" value="1"/>
</dbReference>
<keyword evidence="2 7" id="KW-0963">Cytoplasm</keyword>
<dbReference type="EMBL" id="BMOF01000002">
    <property type="protein sequence ID" value="GGJ92382.1"/>
    <property type="molecule type" value="Genomic_DNA"/>
</dbReference>
<dbReference type="RefSeq" id="WP_188816584.1">
    <property type="nucleotide sequence ID" value="NZ_BMOF01000002.1"/>
</dbReference>
<reference evidence="9" key="1">
    <citation type="journal article" date="2014" name="Int. J. Syst. Evol. Microbiol.">
        <title>Complete genome sequence of Corynebacterium casei LMG S-19264T (=DSM 44701T), isolated from a smear-ripened cheese.</title>
        <authorList>
            <consortium name="US DOE Joint Genome Institute (JGI-PGF)"/>
            <person name="Walter F."/>
            <person name="Albersmeier A."/>
            <person name="Kalinowski J."/>
            <person name="Ruckert C."/>
        </authorList>
    </citation>
    <scope>NUCLEOTIDE SEQUENCE</scope>
    <source>
        <strain evidence="9">JCM 14719</strain>
    </source>
</reference>
<evidence type="ECO:0000256" key="7">
    <source>
        <dbReference type="HAMAP-Rule" id="MF_01007"/>
    </source>
</evidence>
<keyword evidence="3 7" id="KW-0698">rRNA processing</keyword>
<dbReference type="NCBIfam" id="TIGR00006">
    <property type="entry name" value="16S rRNA (cytosine(1402)-N(4))-methyltransferase RsmH"/>
    <property type="match status" value="1"/>
</dbReference>
<feature type="binding site" evidence="7">
    <location>
        <position position="79"/>
    </location>
    <ligand>
        <name>S-adenosyl-L-methionine</name>
        <dbReference type="ChEBI" id="CHEBI:59789"/>
    </ligand>
</feature>
<comment type="caution">
    <text evidence="9">The sequence shown here is derived from an EMBL/GenBank/DDBJ whole genome shotgun (WGS) entry which is preliminary data.</text>
</comment>
<name>A0A8J3B499_9BACI</name>
<comment type="similarity">
    <text evidence="1 7">Belongs to the methyltransferase superfamily. RsmH family.</text>
</comment>
<dbReference type="GO" id="GO:0071424">
    <property type="term" value="F:rRNA (cytosine-N4-)-methyltransferase activity"/>
    <property type="evidence" value="ECO:0007669"/>
    <property type="project" value="UniProtKB-UniRule"/>
</dbReference>
<keyword evidence="10" id="KW-1185">Reference proteome</keyword>
<evidence type="ECO:0000313" key="9">
    <source>
        <dbReference type="EMBL" id="GGJ92382.1"/>
    </source>
</evidence>
<organism evidence="9 10">
    <name type="scientific">Calditerricola satsumensis</name>
    <dbReference type="NCBI Taxonomy" id="373054"/>
    <lineage>
        <taxon>Bacteria</taxon>
        <taxon>Bacillati</taxon>
        <taxon>Bacillota</taxon>
        <taxon>Bacilli</taxon>
        <taxon>Bacillales</taxon>
        <taxon>Bacillaceae</taxon>
        <taxon>Calditerricola</taxon>
    </lineage>
</organism>
<dbReference type="PANTHER" id="PTHR11265">
    <property type="entry name" value="S-ADENOSYL-METHYLTRANSFERASE MRAW"/>
    <property type="match status" value="1"/>
</dbReference>
<feature type="binding site" evidence="7">
    <location>
        <position position="52"/>
    </location>
    <ligand>
        <name>S-adenosyl-L-methionine</name>
        <dbReference type="ChEBI" id="CHEBI:59789"/>
    </ligand>
</feature>
<reference evidence="9" key="2">
    <citation type="submission" date="2020-09" db="EMBL/GenBank/DDBJ databases">
        <authorList>
            <person name="Sun Q."/>
            <person name="Ohkuma M."/>
        </authorList>
    </citation>
    <scope>NUCLEOTIDE SEQUENCE</scope>
    <source>
        <strain evidence="9">JCM 14719</strain>
    </source>
</reference>
<gene>
    <name evidence="7 9" type="primary">rsmH</name>
    <name evidence="9" type="ORF">GCM10007043_02560</name>
</gene>
<comment type="function">
    <text evidence="7">Specifically methylates the N4 position of cytidine in position 1402 (C1402) of 16S rRNA.</text>
</comment>
<keyword evidence="4 7" id="KW-0489">Methyltransferase</keyword>
<dbReference type="GO" id="GO:0005737">
    <property type="term" value="C:cytoplasm"/>
    <property type="evidence" value="ECO:0007669"/>
    <property type="project" value="UniProtKB-SubCell"/>
</dbReference>
<keyword evidence="6 7" id="KW-0949">S-adenosyl-L-methionine</keyword>
<dbReference type="PANTHER" id="PTHR11265:SF0">
    <property type="entry name" value="12S RRNA N4-METHYLCYTIDINE METHYLTRANSFERASE"/>
    <property type="match status" value="1"/>
</dbReference>
<comment type="subcellular location">
    <subcellularLocation>
        <location evidence="7">Cytoplasm</location>
    </subcellularLocation>
</comment>
<dbReference type="InterPro" id="IPR023397">
    <property type="entry name" value="SAM-dep_MeTrfase_MraW_recog"/>
</dbReference>
<evidence type="ECO:0000256" key="5">
    <source>
        <dbReference type="ARBA" id="ARBA00022679"/>
    </source>
</evidence>
<feature type="binding site" evidence="7">
    <location>
        <position position="107"/>
    </location>
    <ligand>
        <name>S-adenosyl-L-methionine</name>
        <dbReference type="ChEBI" id="CHEBI:59789"/>
    </ligand>
</feature>
<dbReference type="EC" id="2.1.1.199" evidence="7"/>